<dbReference type="EMBL" id="ANNX02000047">
    <property type="protein sequence ID" value="KYC36703.1"/>
    <property type="molecule type" value="Genomic_DNA"/>
</dbReference>
<evidence type="ECO:0000259" key="6">
    <source>
        <dbReference type="Pfam" id="PF12323"/>
    </source>
</evidence>
<dbReference type="PANTHER" id="PTHR36172:SF1">
    <property type="entry name" value="RESOLVASE-RELATED"/>
    <property type="match status" value="1"/>
</dbReference>
<reference evidence="7 8" key="1">
    <citation type="journal article" date="2013" name="Genome Biol. Evol.">
        <title>Genomes of Stigonematalean cyanobacteria (subsection V) and the evolution of oxygenic photosynthesis from prokaryotes to plastids.</title>
        <authorList>
            <person name="Dagan T."/>
            <person name="Roettger M."/>
            <person name="Stucken K."/>
            <person name="Landan G."/>
            <person name="Koch R."/>
            <person name="Major P."/>
            <person name="Gould S.B."/>
            <person name="Goremykin V.V."/>
            <person name="Rippka R."/>
            <person name="Tandeau de Marsac N."/>
            <person name="Gugger M."/>
            <person name="Lockhart P.J."/>
            <person name="Allen J.F."/>
            <person name="Brune I."/>
            <person name="Maus I."/>
            <person name="Puhler A."/>
            <person name="Martin W.F."/>
        </authorList>
    </citation>
    <scope>NUCLEOTIDE SEQUENCE [LARGE SCALE GENOMIC DNA]</scope>
    <source>
        <strain evidence="7 8">PCC 7110</strain>
    </source>
</reference>
<keyword evidence="2" id="KW-0862">Zinc</keyword>
<dbReference type="STRING" id="128403.WA1_44290"/>
<dbReference type="InterPro" id="IPR051491">
    <property type="entry name" value="Recombinase/Transposase-rel"/>
</dbReference>
<protein>
    <recommendedName>
        <fullName evidence="9">Transposase</fullName>
    </recommendedName>
</protein>
<dbReference type="Pfam" id="PF12323">
    <property type="entry name" value="HTH_OrfB_IS605"/>
    <property type="match status" value="1"/>
</dbReference>
<keyword evidence="4" id="KW-0175">Coiled coil</keyword>
<feature type="domain" description="Cas12f1-like TNB" evidence="5">
    <location>
        <begin position="480"/>
        <end position="544"/>
    </location>
</feature>
<dbReference type="AlphaFoldDB" id="A0A139WWB7"/>
<evidence type="ECO:0000256" key="3">
    <source>
        <dbReference type="ARBA" id="ARBA00023125"/>
    </source>
</evidence>
<evidence type="ECO:0000259" key="5">
    <source>
        <dbReference type="Pfam" id="PF07282"/>
    </source>
</evidence>
<evidence type="ECO:0008006" key="9">
    <source>
        <dbReference type="Google" id="ProtNLM"/>
    </source>
</evidence>
<comment type="caution">
    <text evidence="7">The sequence shown here is derived from an EMBL/GenBank/DDBJ whole genome shotgun (WGS) entry which is preliminary data.</text>
</comment>
<dbReference type="GO" id="GO:0003677">
    <property type="term" value="F:DNA binding"/>
    <property type="evidence" value="ECO:0007669"/>
    <property type="project" value="UniProtKB-KW"/>
</dbReference>
<organism evidence="7 8">
    <name type="scientific">Scytonema hofmannii PCC 7110</name>
    <dbReference type="NCBI Taxonomy" id="128403"/>
    <lineage>
        <taxon>Bacteria</taxon>
        <taxon>Bacillati</taxon>
        <taxon>Cyanobacteriota</taxon>
        <taxon>Cyanophyceae</taxon>
        <taxon>Nostocales</taxon>
        <taxon>Scytonemataceae</taxon>
        <taxon>Scytonema</taxon>
    </lineage>
</organism>
<keyword evidence="8" id="KW-1185">Reference proteome</keyword>
<feature type="coiled-coil region" evidence="4">
    <location>
        <begin position="413"/>
        <end position="440"/>
    </location>
</feature>
<evidence type="ECO:0000256" key="2">
    <source>
        <dbReference type="ARBA" id="ARBA00022833"/>
    </source>
</evidence>
<dbReference type="GO" id="GO:0046872">
    <property type="term" value="F:metal ion binding"/>
    <property type="evidence" value="ECO:0007669"/>
    <property type="project" value="UniProtKB-KW"/>
</dbReference>
<feature type="domain" description="Transposase putative helix-turn-helix" evidence="6">
    <location>
        <begin position="195"/>
        <end position="229"/>
    </location>
</feature>
<sequence length="564" mass="63734">MKAKSKASKTQQGKDFTTLNPTPVAIQLELPLFATVESVPQSSATTLIDKSCICNPSTQQQKLSETLGQVSTLSAKVCNPYWNALCVEISSHLSLPVVTDSRGLDSSFFNSWSSKTVDKSWFSTKLYTVLECPQKKGEPSSPLFKRGVVQDISNQVPPFSTCKTPDPNQNLHRIYSQSFTSSVAECMDLENTPKKSRKIYLKLTPEQKILIRQWFGVSRFVFNQTLELLRDGVIKANWKAIKGSILNSLPDWCKDTPYQIKSIAIKDACKAVSNAKLKYKQSGVFYNFKFKSRKDPKQSCYIPKSAVSEKGIYHTILGEVKFTETLPKNFGDCRLVCVYSDYYLTIPTNSLQLETENQGRVVALDPGIRKFFTFFSESSFGWLGKNANMKIQKLCFKLDELCSAISKSTGQLKRRLKKAANRIRAKIKNLVDELHKKTAKFLVDNFDVILLPTFETSQMSKKGKRRIRSKSVRQMLTLSHYQFKQFIKHKAFEHNKVVLDVNEAYTSKTVSWTGEIVKIGGSKIIKSPSTGKTMDRDLNGARGIFLRALVDTPWLRENLSLSIC</sequence>
<dbReference type="InterPro" id="IPR010095">
    <property type="entry name" value="Cas12f1-like_TNB"/>
</dbReference>
<evidence type="ECO:0000256" key="1">
    <source>
        <dbReference type="ARBA" id="ARBA00022723"/>
    </source>
</evidence>
<dbReference type="PANTHER" id="PTHR36172">
    <property type="match status" value="1"/>
</dbReference>
<dbReference type="Proteomes" id="UP000076925">
    <property type="component" value="Unassembled WGS sequence"/>
</dbReference>
<dbReference type="InterPro" id="IPR021027">
    <property type="entry name" value="Transposase_put_HTH"/>
</dbReference>
<dbReference type="Pfam" id="PF07282">
    <property type="entry name" value="Cas12f1-like_TNB"/>
    <property type="match status" value="1"/>
</dbReference>
<dbReference type="NCBIfam" id="NF040570">
    <property type="entry name" value="guided_TnpB"/>
    <property type="match status" value="1"/>
</dbReference>
<gene>
    <name evidence="7" type="ORF">WA1_44290</name>
</gene>
<keyword evidence="3" id="KW-0238">DNA-binding</keyword>
<keyword evidence="1" id="KW-0479">Metal-binding</keyword>
<accession>A0A139WWB7</accession>
<evidence type="ECO:0000313" key="7">
    <source>
        <dbReference type="EMBL" id="KYC36703.1"/>
    </source>
</evidence>
<proteinExistence type="predicted"/>
<name>A0A139WWB7_9CYAN</name>
<evidence type="ECO:0000256" key="4">
    <source>
        <dbReference type="SAM" id="Coils"/>
    </source>
</evidence>
<evidence type="ECO:0000313" key="8">
    <source>
        <dbReference type="Proteomes" id="UP000076925"/>
    </source>
</evidence>